<sequence length="566" mass="61391">MGVVQKAPLRSILNYPTPSPSPQGGREATHHAIRQIGTGITHMVATAAVAPSAIPAEPPLDRRRMVAFLCMVFGMFMAILDIQIVSASLNEIQAGLSASGDEIPWVQTSYLIAEVIAIPLSGTLSRVLSTRWMFVISAAGFTLMSAMCATSSSIDEMIVWRALQGFLGGGMIPTVFASAFTIFPPSKRSIVSPMIGLVATLAPTIGPTVGGYLTDLLSWHWLFLINIVPGIFVTVSTWALVDFDKPNTSLIKNFDWTGLVVMGGFLGCLEYVLEEGPNHDWLQDEAVLVCAVVGMLCCVAFFWRAFTARQPIVELRAFTDRNFAAGCAASFIMGIGLYGLTYLYPVYLARVRGYSALQIGETMFVSGLCMFATAPIAGRFSGKVDPRILMALGFSGFAAGTWIVTGLTKDWDFWELLWPQVLRGCSLMLCMIPINNIALGTLPPERMKNASGLYNLTRNLGGAVGLALINTLLNDRWDLHLARLHERVTWANDTALQRLDGLRQGFSGFGSAADAMALKSLTNQVRIQGMVMAFEDVFLVLTALFLVMACATPLIRRPKAAVQASH</sequence>
<evidence type="ECO:0000256" key="6">
    <source>
        <dbReference type="ARBA" id="ARBA00022989"/>
    </source>
</evidence>
<feature type="domain" description="Major facilitator superfamily (MFS) profile" evidence="9">
    <location>
        <begin position="67"/>
        <end position="560"/>
    </location>
</feature>
<dbReference type="PROSITE" id="PS50850">
    <property type="entry name" value="MFS"/>
    <property type="match status" value="1"/>
</dbReference>
<comment type="similarity">
    <text evidence="2">Belongs to the major facilitator superfamily. EmrB family.</text>
</comment>
<feature type="transmembrane region" description="Helical" evidence="8">
    <location>
        <begin position="420"/>
        <end position="441"/>
    </location>
</feature>
<dbReference type="Gene3D" id="1.20.1250.20">
    <property type="entry name" value="MFS general substrate transporter like domains"/>
    <property type="match status" value="1"/>
</dbReference>
<feature type="transmembrane region" description="Helical" evidence="8">
    <location>
        <begin position="356"/>
        <end position="376"/>
    </location>
</feature>
<dbReference type="InterPro" id="IPR036259">
    <property type="entry name" value="MFS_trans_sf"/>
</dbReference>
<feature type="transmembrane region" description="Helical" evidence="8">
    <location>
        <begin position="285"/>
        <end position="303"/>
    </location>
</feature>
<reference evidence="10" key="2">
    <citation type="submission" date="2021-08" db="EMBL/GenBank/DDBJ databases">
        <authorList>
            <person name="Tani A."/>
            <person name="Ola A."/>
            <person name="Ogura Y."/>
            <person name="Katsura K."/>
            <person name="Hayashi T."/>
        </authorList>
    </citation>
    <scope>NUCLEOTIDE SEQUENCE</scope>
    <source>
        <strain evidence="10">DSM 23674</strain>
    </source>
</reference>
<dbReference type="EMBL" id="BPRA01000014">
    <property type="protein sequence ID" value="GJE56605.1"/>
    <property type="molecule type" value="Genomic_DNA"/>
</dbReference>
<gene>
    <name evidence="10" type="primary">emrB</name>
    <name evidence="10" type="ORF">EKPJFOCH_3113</name>
</gene>
<dbReference type="PANTHER" id="PTHR42718:SF9">
    <property type="entry name" value="MAJOR FACILITATOR SUPERFAMILY MULTIDRUG TRANSPORTER MFSC"/>
    <property type="match status" value="1"/>
</dbReference>
<evidence type="ECO:0000259" key="9">
    <source>
        <dbReference type="PROSITE" id="PS50850"/>
    </source>
</evidence>
<evidence type="ECO:0000313" key="11">
    <source>
        <dbReference type="Proteomes" id="UP001055101"/>
    </source>
</evidence>
<keyword evidence="5 8" id="KW-0812">Transmembrane</keyword>
<name>A0ABQ4TMJ7_9HYPH</name>
<dbReference type="InterPro" id="IPR011701">
    <property type="entry name" value="MFS"/>
</dbReference>
<comment type="subcellular location">
    <subcellularLocation>
        <location evidence="1">Cell membrane</location>
        <topology evidence="1">Multi-pass membrane protein</topology>
    </subcellularLocation>
</comment>
<dbReference type="InterPro" id="IPR020846">
    <property type="entry name" value="MFS_dom"/>
</dbReference>
<dbReference type="SUPFAM" id="SSF103473">
    <property type="entry name" value="MFS general substrate transporter"/>
    <property type="match status" value="1"/>
</dbReference>
<feature type="transmembrane region" description="Helical" evidence="8">
    <location>
        <begin position="195"/>
        <end position="213"/>
    </location>
</feature>
<feature type="transmembrane region" description="Helical" evidence="8">
    <location>
        <begin position="219"/>
        <end position="241"/>
    </location>
</feature>
<feature type="transmembrane region" description="Helical" evidence="8">
    <location>
        <begin position="388"/>
        <end position="408"/>
    </location>
</feature>
<feature type="transmembrane region" description="Helical" evidence="8">
    <location>
        <begin position="323"/>
        <end position="344"/>
    </location>
</feature>
<organism evidence="10 11">
    <name type="scientific">Methylobacterium thuringiense</name>
    <dbReference type="NCBI Taxonomy" id="1003091"/>
    <lineage>
        <taxon>Bacteria</taxon>
        <taxon>Pseudomonadati</taxon>
        <taxon>Pseudomonadota</taxon>
        <taxon>Alphaproteobacteria</taxon>
        <taxon>Hyphomicrobiales</taxon>
        <taxon>Methylobacteriaceae</taxon>
        <taxon>Methylobacterium</taxon>
    </lineage>
</organism>
<evidence type="ECO:0000256" key="8">
    <source>
        <dbReference type="SAM" id="Phobius"/>
    </source>
</evidence>
<reference evidence="10" key="1">
    <citation type="journal article" date="2021" name="Front. Microbiol.">
        <title>Comprehensive Comparative Genomics and Phenotyping of Methylobacterium Species.</title>
        <authorList>
            <person name="Alessa O."/>
            <person name="Ogura Y."/>
            <person name="Fujitani Y."/>
            <person name="Takami H."/>
            <person name="Hayashi T."/>
            <person name="Sahin N."/>
            <person name="Tani A."/>
        </authorList>
    </citation>
    <scope>NUCLEOTIDE SEQUENCE</scope>
    <source>
        <strain evidence="10">DSM 23674</strain>
    </source>
</reference>
<evidence type="ECO:0000256" key="3">
    <source>
        <dbReference type="ARBA" id="ARBA00022448"/>
    </source>
</evidence>
<feature type="transmembrane region" description="Helical" evidence="8">
    <location>
        <begin position="132"/>
        <end position="152"/>
    </location>
</feature>
<feature type="transmembrane region" description="Helical" evidence="8">
    <location>
        <begin position="66"/>
        <end position="85"/>
    </location>
</feature>
<dbReference type="Pfam" id="PF07690">
    <property type="entry name" value="MFS_1"/>
    <property type="match status" value="1"/>
</dbReference>
<dbReference type="CDD" id="cd17503">
    <property type="entry name" value="MFS_LmrB_MDR_like"/>
    <property type="match status" value="1"/>
</dbReference>
<keyword evidence="7 8" id="KW-0472">Membrane</keyword>
<dbReference type="Gene3D" id="1.20.1720.10">
    <property type="entry name" value="Multidrug resistance protein D"/>
    <property type="match status" value="1"/>
</dbReference>
<evidence type="ECO:0000256" key="2">
    <source>
        <dbReference type="ARBA" id="ARBA00008537"/>
    </source>
</evidence>
<protein>
    <submittedName>
        <fullName evidence="10">Colistin resistance protein EmrB</fullName>
    </submittedName>
</protein>
<evidence type="ECO:0000313" key="10">
    <source>
        <dbReference type="EMBL" id="GJE56605.1"/>
    </source>
</evidence>
<accession>A0ABQ4TMJ7</accession>
<evidence type="ECO:0000256" key="7">
    <source>
        <dbReference type="ARBA" id="ARBA00023136"/>
    </source>
</evidence>
<comment type="caution">
    <text evidence="10">The sequence shown here is derived from an EMBL/GenBank/DDBJ whole genome shotgun (WGS) entry which is preliminary data.</text>
</comment>
<dbReference type="Proteomes" id="UP001055101">
    <property type="component" value="Unassembled WGS sequence"/>
</dbReference>
<dbReference type="InterPro" id="IPR004638">
    <property type="entry name" value="EmrB-like"/>
</dbReference>
<feature type="transmembrane region" description="Helical" evidence="8">
    <location>
        <begin position="537"/>
        <end position="555"/>
    </location>
</feature>
<keyword evidence="6 8" id="KW-1133">Transmembrane helix</keyword>
<evidence type="ECO:0000256" key="5">
    <source>
        <dbReference type="ARBA" id="ARBA00022692"/>
    </source>
</evidence>
<keyword evidence="4" id="KW-1003">Cell membrane</keyword>
<evidence type="ECO:0000256" key="4">
    <source>
        <dbReference type="ARBA" id="ARBA00022475"/>
    </source>
</evidence>
<evidence type="ECO:0000256" key="1">
    <source>
        <dbReference type="ARBA" id="ARBA00004651"/>
    </source>
</evidence>
<feature type="transmembrane region" description="Helical" evidence="8">
    <location>
        <begin position="158"/>
        <end position="183"/>
    </location>
</feature>
<keyword evidence="11" id="KW-1185">Reference proteome</keyword>
<feature type="transmembrane region" description="Helical" evidence="8">
    <location>
        <begin position="105"/>
        <end position="125"/>
    </location>
</feature>
<keyword evidence="3" id="KW-0813">Transport</keyword>
<feature type="transmembrane region" description="Helical" evidence="8">
    <location>
        <begin position="253"/>
        <end position="273"/>
    </location>
</feature>
<dbReference type="PANTHER" id="PTHR42718">
    <property type="entry name" value="MAJOR FACILITATOR SUPERFAMILY MULTIDRUG TRANSPORTER MFSC"/>
    <property type="match status" value="1"/>
</dbReference>
<proteinExistence type="inferred from homology"/>
<dbReference type="NCBIfam" id="TIGR00711">
    <property type="entry name" value="efflux_EmrB"/>
    <property type="match status" value="1"/>
</dbReference>